<sequence>MHNITLVLLSLVLVSFAVTVVGSTSSNWYVSINPSQVTLIVGPTNSSYIIHELKQAKTSVYSEIYELTCTEIVENLAELARQGVNVYVVLSGSVYGGIPSDEKQYINLLNSSGVHVKFQYDFTFVHSKVYVIDNKTVILGSMNPTYYGMYIDKSIDIAIHNSSIAKVYAGIILRDFENEPLNSINYPGVVVSPINSYNRISYLLSQQGTLYIAMEELYPSSGLFNEIASHKTVIGVVSDYSEDSEASSQFGLKQLHDMVAKVIVVGNYVYIGSINLDSTSLTKNRELGIIIKDPLLASELKYLIVEWGGKPYHVSFFDKYKVYIIIAIVIILILLIIVLKRYRNVK</sequence>
<dbReference type="InterPro" id="IPR051406">
    <property type="entry name" value="PLD_domain"/>
</dbReference>
<dbReference type="PANTHER" id="PTHR43856:SF1">
    <property type="entry name" value="MITOCHONDRIAL CARDIOLIPIN HYDROLASE"/>
    <property type="match status" value="1"/>
</dbReference>
<evidence type="ECO:0000256" key="4">
    <source>
        <dbReference type="SAM" id="Phobius"/>
    </source>
</evidence>
<dbReference type="GO" id="GO:0016891">
    <property type="term" value="F:RNA endonuclease activity producing 5'-phosphomonoesters, hydrolytic mechanism"/>
    <property type="evidence" value="ECO:0007669"/>
    <property type="project" value="TreeGrafter"/>
</dbReference>
<keyword evidence="4" id="KW-0472">Membrane</keyword>
<organism evidence="6 7">
    <name type="scientific">Sulfuracidifex metallicus DSM 6482 = JCM 9184</name>
    <dbReference type="NCBI Taxonomy" id="523847"/>
    <lineage>
        <taxon>Archaea</taxon>
        <taxon>Thermoproteota</taxon>
        <taxon>Thermoprotei</taxon>
        <taxon>Sulfolobales</taxon>
        <taxon>Sulfolobaceae</taxon>
        <taxon>Sulfuracidifex</taxon>
    </lineage>
</organism>
<keyword evidence="7" id="KW-1185">Reference proteome</keyword>
<dbReference type="Gene3D" id="3.30.870.10">
    <property type="entry name" value="Endonuclease Chain A"/>
    <property type="match status" value="2"/>
</dbReference>
<evidence type="ECO:0000313" key="6">
    <source>
        <dbReference type="EMBL" id="MUN28880.1"/>
    </source>
</evidence>
<evidence type="ECO:0000256" key="1">
    <source>
        <dbReference type="ARBA" id="ARBA00022801"/>
    </source>
</evidence>
<keyword evidence="4" id="KW-0812">Transmembrane</keyword>
<dbReference type="InterPro" id="IPR001736">
    <property type="entry name" value="PLipase_D/transphosphatidylase"/>
</dbReference>
<dbReference type="PROSITE" id="PS50035">
    <property type="entry name" value="PLD"/>
    <property type="match status" value="1"/>
</dbReference>
<dbReference type="SMART" id="SM00155">
    <property type="entry name" value="PLDc"/>
    <property type="match status" value="2"/>
</dbReference>
<keyword evidence="2" id="KW-0442">Lipid degradation</keyword>
<proteinExistence type="predicted"/>
<keyword evidence="4" id="KW-1133">Transmembrane helix</keyword>
<dbReference type="SUPFAM" id="SSF56024">
    <property type="entry name" value="Phospholipase D/nuclease"/>
    <property type="match status" value="2"/>
</dbReference>
<dbReference type="RefSeq" id="WP_156016483.1">
    <property type="nucleotide sequence ID" value="NZ_WGGD01000005.1"/>
</dbReference>
<comment type="caution">
    <text evidence="6">The sequence shown here is derived from an EMBL/GenBank/DDBJ whole genome shotgun (WGS) entry which is preliminary data.</text>
</comment>
<dbReference type="PANTHER" id="PTHR43856">
    <property type="entry name" value="CARDIOLIPIN HYDROLASE"/>
    <property type="match status" value="1"/>
</dbReference>
<dbReference type="GO" id="GO:0016042">
    <property type="term" value="P:lipid catabolic process"/>
    <property type="evidence" value="ECO:0007669"/>
    <property type="project" value="UniProtKB-KW"/>
</dbReference>
<evidence type="ECO:0000259" key="5">
    <source>
        <dbReference type="PROSITE" id="PS50035"/>
    </source>
</evidence>
<keyword evidence="1" id="KW-0378">Hydrolase</keyword>
<evidence type="ECO:0000256" key="2">
    <source>
        <dbReference type="ARBA" id="ARBA00022963"/>
    </source>
</evidence>
<dbReference type="InterPro" id="IPR025202">
    <property type="entry name" value="PLD-like_dom"/>
</dbReference>
<feature type="transmembrane region" description="Helical" evidence="4">
    <location>
        <begin position="320"/>
        <end position="339"/>
    </location>
</feature>
<accession>A0A6A9QKS1</accession>
<dbReference type="AlphaFoldDB" id="A0A6A9QKS1"/>
<protein>
    <submittedName>
        <fullName evidence="6">Phospholipase</fullName>
    </submittedName>
</protein>
<reference evidence="6 7" key="1">
    <citation type="submission" date="2019-10" db="EMBL/GenBank/DDBJ databases">
        <title>Sequencing and Assembly of Multiple Reported Metal-Biooxidizing Members of the Extremely Thermoacidophilic Archaeal Family Sulfolobaceae.</title>
        <authorList>
            <person name="Counts J.A."/>
            <person name="Kelly R.M."/>
        </authorList>
    </citation>
    <scope>NUCLEOTIDE SEQUENCE [LARGE SCALE GENOMIC DNA]</scope>
    <source>
        <strain evidence="6 7">DSM 6482</strain>
    </source>
</reference>
<feature type="domain" description="PLD phosphodiesterase" evidence="5">
    <location>
        <begin position="121"/>
        <end position="143"/>
    </location>
</feature>
<evidence type="ECO:0000313" key="7">
    <source>
        <dbReference type="Proteomes" id="UP000470772"/>
    </source>
</evidence>
<dbReference type="Proteomes" id="UP000470772">
    <property type="component" value="Unassembled WGS sequence"/>
</dbReference>
<name>A0A6A9QKS1_SULME</name>
<gene>
    <name evidence="6" type="ORF">GC250_05370</name>
</gene>
<dbReference type="Pfam" id="PF13091">
    <property type="entry name" value="PLDc_2"/>
    <property type="match status" value="2"/>
</dbReference>
<dbReference type="EMBL" id="WGGD01000005">
    <property type="protein sequence ID" value="MUN28880.1"/>
    <property type="molecule type" value="Genomic_DNA"/>
</dbReference>
<keyword evidence="3" id="KW-0443">Lipid metabolism</keyword>
<evidence type="ECO:0000256" key="3">
    <source>
        <dbReference type="ARBA" id="ARBA00023098"/>
    </source>
</evidence>